<feature type="region of interest" description="Disordered" evidence="2">
    <location>
        <begin position="375"/>
        <end position="413"/>
    </location>
</feature>
<dbReference type="PROSITE" id="PS50003">
    <property type="entry name" value="PH_DOMAIN"/>
    <property type="match status" value="2"/>
</dbReference>
<dbReference type="OrthoDB" id="10266696at2759"/>
<evidence type="ECO:0000259" key="3">
    <source>
        <dbReference type="PROSITE" id="PS50003"/>
    </source>
</evidence>
<keyword evidence="1" id="KW-0862">Zinc</keyword>
<dbReference type="Pfam" id="PF00791">
    <property type="entry name" value="ZU5"/>
    <property type="match status" value="1"/>
</dbReference>
<dbReference type="InterPro" id="IPR001164">
    <property type="entry name" value="ArfGAP_dom"/>
</dbReference>
<dbReference type="PANTHER" id="PTHR46021">
    <property type="entry name" value="ARF-GAP WITH DUAL PH DOMAIN-CONTAINING PROTEIN 1-LIKE PROTEIN"/>
    <property type="match status" value="1"/>
</dbReference>
<dbReference type="SMART" id="SM00233">
    <property type="entry name" value="PH"/>
    <property type="match status" value="2"/>
</dbReference>
<dbReference type="PROSITE" id="PS50115">
    <property type="entry name" value="ARFGAP"/>
    <property type="match status" value="1"/>
</dbReference>
<feature type="region of interest" description="Disordered" evidence="2">
    <location>
        <begin position="504"/>
        <end position="531"/>
    </location>
</feature>
<dbReference type="InterPro" id="IPR038508">
    <property type="entry name" value="ArfGAP_dom_sf"/>
</dbReference>
<dbReference type="Pfam" id="PF00169">
    <property type="entry name" value="PH"/>
    <property type="match status" value="2"/>
</dbReference>
<accession>A0A8B7ZM42</accession>
<keyword evidence="1" id="KW-0863">Zinc-finger</keyword>
<feature type="compositionally biased region" description="Low complexity" evidence="2">
    <location>
        <begin position="397"/>
        <end position="410"/>
    </location>
</feature>
<sequence>MAINAQRLRELPGNDRCADCQDCDCQECGFPDPVWACEELGILVCEECMDLHCVLSNATFKSIICQDWTEESYKKMASTNNNASKEIYEKHLCPAYKKPTRCFNIEFRKQWITAKYLRKEFVSAENQPKYMQGKKSGYLWKLGRDSQVFQRRWFVLDPSGKGTLRYYTDANEQSLRGEISLFKMNMVLASPEKIGHPNGLQIVYPDNKGQNTRMIYLYAEMAKDMVEWFQAVRCLKFFIRKSTSVDKDEDIISRILKYDILKEGYLLKTGAKGKEAFRKRWIVLDKMCLMYFKEPLDANPKGTIPMKGGYSLILSGQLDPENRGFHFYLKTPGRIYHFIADSDHERKAWFNAIHAACNRASGVCSKNKGPTLAGGKWVTASSPPTQVESSHKTKENTSSPEGSASSTSRESVLDITKTAKASPGPGGEDSSDVDDNFVALSAPFAGVRPSTKPRPQHTLADYHGRGHGRGGGGAHGRYHHAELKHQPAVEVAEGVTEEDPYIEFTTEEDETLEPEEDTEDSSDDEEESPYIELDGEKVVMMQKVDMIGMTTKQLSTHLKVPRKALPQSSSCTMCVSLVWDTLPNLPDSEGYVLVSPIVSCCSMPRDVALLQPFQLEIQHSAILKDVANCKPMIWHLQKDPGKFFKWEKADQGSFNMTCRAFYRNFLIETTRTGCFAIMVPSESISGKLIRCMTYISSEQGDDHLVARVYFFGDNGSDDVLHEIQRRENTYRGRLCDISCSFFLANTEDNILMNMSELEGMELYFGGNEPMTITSEEVWQKQLVCYMAEIIKKNPTGQCTINVWQENTDAEKYPIQMNLQFSNEEKYPVIAPVPYLHTHLPQPTTVPVRCHQAVSRVSSAPLAQRPSPSLIADRPRDTPHARSVPSRSRAADAVASTCLQDNMLPFAVKRDLFLLLDTKVATGNDWRMLASQLGLDAMIYCFDMQINPTMEVLKAFETMNRPLNELEEHLRLIGRDDAADIIKTYLEKTRKEKK</sequence>
<evidence type="ECO:0000313" key="6">
    <source>
        <dbReference type="RefSeq" id="XP_022106688.1"/>
    </source>
</evidence>
<dbReference type="GO" id="GO:0007165">
    <property type="term" value="P:signal transduction"/>
    <property type="evidence" value="ECO:0007669"/>
    <property type="project" value="InterPro"/>
</dbReference>
<dbReference type="AlphaFoldDB" id="A0A8B7ZM42"/>
<feature type="region of interest" description="Disordered" evidence="2">
    <location>
        <begin position="444"/>
        <end position="477"/>
    </location>
</feature>
<dbReference type="GO" id="GO:0005737">
    <property type="term" value="C:cytoplasm"/>
    <property type="evidence" value="ECO:0007669"/>
    <property type="project" value="TreeGrafter"/>
</dbReference>
<evidence type="ECO:0000256" key="1">
    <source>
        <dbReference type="PROSITE-ProRule" id="PRU00288"/>
    </source>
</evidence>
<dbReference type="InterPro" id="IPR011993">
    <property type="entry name" value="PH-like_dom_sf"/>
</dbReference>
<evidence type="ECO:0000256" key="2">
    <source>
        <dbReference type="SAM" id="MobiDB-lite"/>
    </source>
</evidence>
<dbReference type="PANTHER" id="PTHR46021:SF2">
    <property type="entry name" value="ARF-GAP WITH DUAL PH DOMAIN-CONTAINING PROTEIN 1"/>
    <property type="match status" value="1"/>
</dbReference>
<dbReference type="InterPro" id="IPR052589">
    <property type="entry name" value="Arf-GAP_dual-PH_domain"/>
</dbReference>
<dbReference type="SUPFAM" id="SSF47986">
    <property type="entry name" value="DEATH domain"/>
    <property type="match status" value="1"/>
</dbReference>
<keyword evidence="5" id="KW-1185">Reference proteome</keyword>
<keyword evidence="1" id="KW-0479">Metal-binding</keyword>
<dbReference type="SMART" id="SM00105">
    <property type="entry name" value="ArfGap"/>
    <property type="match status" value="1"/>
</dbReference>
<dbReference type="Gene3D" id="2.30.29.30">
    <property type="entry name" value="Pleckstrin-homology domain (PH domain)/Phosphotyrosine-binding domain (PTB)"/>
    <property type="match status" value="2"/>
</dbReference>
<feature type="domain" description="PH" evidence="3">
    <location>
        <begin position="132"/>
        <end position="237"/>
    </location>
</feature>
<dbReference type="RefSeq" id="XP_022106688.1">
    <property type="nucleotide sequence ID" value="XM_022250996.1"/>
</dbReference>
<dbReference type="InterPro" id="IPR000488">
    <property type="entry name" value="Death_dom"/>
</dbReference>
<proteinExistence type="predicted"/>
<dbReference type="Gene3D" id="2.60.220.30">
    <property type="match status" value="1"/>
</dbReference>
<dbReference type="Pfam" id="PF00531">
    <property type="entry name" value="Death"/>
    <property type="match status" value="1"/>
</dbReference>
<dbReference type="GeneID" id="110987868"/>
<dbReference type="OMA" id="FDMQINP"/>
<reference evidence="6" key="1">
    <citation type="submission" date="2025-08" db="UniProtKB">
        <authorList>
            <consortium name="RefSeq"/>
        </authorList>
    </citation>
    <scope>IDENTIFICATION</scope>
</reference>
<dbReference type="Pfam" id="PF01412">
    <property type="entry name" value="ArfGap"/>
    <property type="match status" value="1"/>
</dbReference>
<feature type="region of interest" description="Disordered" evidence="2">
    <location>
        <begin position="856"/>
        <end position="887"/>
    </location>
</feature>
<dbReference type="Proteomes" id="UP000694845">
    <property type="component" value="Unplaced"/>
</dbReference>
<protein>
    <submittedName>
        <fullName evidence="6">Uncharacterized protein LOC110987868 isoform X1</fullName>
    </submittedName>
</protein>
<dbReference type="Gene3D" id="1.10.220.150">
    <property type="entry name" value="Arf GTPase activating protein"/>
    <property type="match status" value="1"/>
</dbReference>
<name>A0A8B7ZM42_ACAPL</name>
<evidence type="ECO:0000313" key="5">
    <source>
        <dbReference type="Proteomes" id="UP000694845"/>
    </source>
</evidence>
<dbReference type="KEGG" id="aplc:110987868"/>
<dbReference type="InterPro" id="IPR001849">
    <property type="entry name" value="PH_domain"/>
</dbReference>
<dbReference type="InterPro" id="IPR000906">
    <property type="entry name" value="ZU5_dom"/>
</dbReference>
<gene>
    <name evidence="6" type="primary">LOC110987868</name>
</gene>
<dbReference type="Gene3D" id="1.10.533.10">
    <property type="entry name" value="Death Domain, Fas"/>
    <property type="match status" value="1"/>
</dbReference>
<dbReference type="GO" id="GO:0005096">
    <property type="term" value="F:GTPase activator activity"/>
    <property type="evidence" value="ECO:0007669"/>
    <property type="project" value="InterPro"/>
</dbReference>
<organism evidence="5 6">
    <name type="scientific">Acanthaster planci</name>
    <name type="common">Crown-of-thorns starfish</name>
    <dbReference type="NCBI Taxonomy" id="133434"/>
    <lineage>
        <taxon>Eukaryota</taxon>
        <taxon>Metazoa</taxon>
        <taxon>Echinodermata</taxon>
        <taxon>Eleutherozoa</taxon>
        <taxon>Asterozoa</taxon>
        <taxon>Asteroidea</taxon>
        <taxon>Valvatacea</taxon>
        <taxon>Valvatida</taxon>
        <taxon>Acanthasteridae</taxon>
        <taxon>Acanthaster</taxon>
    </lineage>
</organism>
<dbReference type="GO" id="GO:0005886">
    <property type="term" value="C:plasma membrane"/>
    <property type="evidence" value="ECO:0007669"/>
    <property type="project" value="TreeGrafter"/>
</dbReference>
<feature type="domain" description="PH" evidence="3">
    <location>
        <begin position="259"/>
        <end position="358"/>
    </location>
</feature>
<dbReference type="GO" id="GO:0005547">
    <property type="term" value="F:phosphatidylinositol-3,4,5-trisphosphate binding"/>
    <property type="evidence" value="ECO:0007669"/>
    <property type="project" value="TreeGrafter"/>
</dbReference>
<feature type="domain" description="Arf-GAP" evidence="4">
    <location>
        <begin position="2"/>
        <end position="129"/>
    </location>
</feature>
<dbReference type="GO" id="GO:0008270">
    <property type="term" value="F:zinc ion binding"/>
    <property type="evidence" value="ECO:0007669"/>
    <property type="project" value="UniProtKB-KW"/>
</dbReference>
<dbReference type="InterPro" id="IPR037278">
    <property type="entry name" value="ARFGAP/RecO"/>
</dbReference>
<feature type="compositionally biased region" description="Polar residues" evidence="2">
    <location>
        <begin position="379"/>
        <end position="388"/>
    </location>
</feature>
<feature type="compositionally biased region" description="Acidic residues" evidence="2">
    <location>
        <begin position="504"/>
        <end position="529"/>
    </location>
</feature>
<dbReference type="SUPFAM" id="SSF50729">
    <property type="entry name" value="PH domain-like"/>
    <property type="match status" value="2"/>
</dbReference>
<dbReference type="InterPro" id="IPR011029">
    <property type="entry name" value="DEATH-like_dom_sf"/>
</dbReference>
<dbReference type="SMART" id="SM00005">
    <property type="entry name" value="DEATH"/>
    <property type="match status" value="1"/>
</dbReference>
<dbReference type="SUPFAM" id="SSF57863">
    <property type="entry name" value="ArfGap/RecO-like zinc finger"/>
    <property type="match status" value="1"/>
</dbReference>
<evidence type="ECO:0000259" key="4">
    <source>
        <dbReference type="PROSITE" id="PS50115"/>
    </source>
</evidence>